<organism evidence="2 3">
    <name type="scientific">Natrinema soli</name>
    <dbReference type="NCBI Taxonomy" id="1930624"/>
    <lineage>
        <taxon>Archaea</taxon>
        <taxon>Methanobacteriati</taxon>
        <taxon>Methanobacteriota</taxon>
        <taxon>Stenosarchaea group</taxon>
        <taxon>Halobacteria</taxon>
        <taxon>Halobacteriales</taxon>
        <taxon>Natrialbaceae</taxon>
        <taxon>Natrinema</taxon>
    </lineage>
</organism>
<dbReference type="SUPFAM" id="SSF48576">
    <property type="entry name" value="Terpenoid synthases"/>
    <property type="match status" value="1"/>
</dbReference>
<dbReference type="Pfam" id="PF00348">
    <property type="entry name" value="polyprenyl_synt"/>
    <property type="match status" value="1"/>
</dbReference>
<sequence>MARELSLTDRRAEIDGRLELALDAADSGRLAPASTTVLERDTRWYGQLVALSHNSLATTPDRPEVVPAATAIELLRGYLRLREELILQLGTEATDSVQWEVTPALLASDYLYTSAYSTLGTLTADRIAECVEELTTVSESIIEALGSDCLPSPPSPAEYWSSIDNTAGALGRGAAVIGATLADIDDPDGDHFATLGRGLGTVWQIQDILASDGPAVRAGTSLTERRLRQHAKRRLRETDHALQQLSSAVDVTSLRAFGAETVSESIAGSNGD</sequence>
<proteinExistence type="inferred from homology"/>
<dbReference type="Proteomes" id="UP001596383">
    <property type="component" value="Unassembled WGS sequence"/>
</dbReference>
<dbReference type="Gene3D" id="1.10.600.10">
    <property type="entry name" value="Farnesyl Diphosphate Synthase"/>
    <property type="match status" value="1"/>
</dbReference>
<comment type="similarity">
    <text evidence="1">Belongs to the FPP/GGPP synthase family.</text>
</comment>
<evidence type="ECO:0000313" key="3">
    <source>
        <dbReference type="Proteomes" id="UP001596383"/>
    </source>
</evidence>
<dbReference type="InterPro" id="IPR000092">
    <property type="entry name" value="Polyprenyl_synt"/>
</dbReference>
<keyword evidence="3" id="KW-1185">Reference proteome</keyword>
<dbReference type="EMBL" id="JBHSWV010000413">
    <property type="protein sequence ID" value="MFC6767696.1"/>
    <property type="molecule type" value="Genomic_DNA"/>
</dbReference>
<reference evidence="2 3" key="1">
    <citation type="journal article" date="2019" name="Int. J. Syst. Evol. Microbiol.">
        <title>The Global Catalogue of Microorganisms (GCM) 10K type strain sequencing project: providing services to taxonomists for standard genome sequencing and annotation.</title>
        <authorList>
            <consortium name="The Broad Institute Genomics Platform"/>
            <consortium name="The Broad Institute Genome Sequencing Center for Infectious Disease"/>
            <person name="Wu L."/>
            <person name="Ma J."/>
        </authorList>
    </citation>
    <scope>NUCLEOTIDE SEQUENCE [LARGE SCALE GENOMIC DNA]</scope>
    <source>
        <strain evidence="2 3">LMG 29247</strain>
    </source>
</reference>
<dbReference type="InterPro" id="IPR008949">
    <property type="entry name" value="Isoprenoid_synthase_dom_sf"/>
</dbReference>
<accession>A0ABD5SWU5</accession>
<protein>
    <submittedName>
        <fullName evidence="2">Polyprenyl synthetase family protein</fullName>
    </submittedName>
</protein>
<keyword evidence="1" id="KW-0808">Transferase</keyword>
<dbReference type="AlphaFoldDB" id="A0ABD5SWU5"/>
<dbReference type="RefSeq" id="WP_273740562.1">
    <property type="nucleotide sequence ID" value="NZ_JAQIVI010000413.1"/>
</dbReference>
<dbReference type="GO" id="GO:0016740">
    <property type="term" value="F:transferase activity"/>
    <property type="evidence" value="ECO:0007669"/>
    <property type="project" value="UniProtKB-KW"/>
</dbReference>
<gene>
    <name evidence="2" type="ORF">ACFQE6_22705</name>
</gene>
<comment type="caution">
    <text evidence="2">The sequence shown here is derived from an EMBL/GenBank/DDBJ whole genome shotgun (WGS) entry which is preliminary data.</text>
</comment>
<evidence type="ECO:0000313" key="2">
    <source>
        <dbReference type="EMBL" id="MFC6767696.1"/>
    </source>
</evidence>
<evidence type="ECO:0000256" key="1">
    <source>
        <dbReference type="RuleBase" id="RU004466"/>
    </source>
</evidence>
<name>A0ABD5SWU5_9EURY</name>